<keyword evidence="4 10" id="KW-1003">Cell membrane</keyword>
<feature type="compositionally biased region" description="Polar residues" evidence="11">
    <location>
        <begin position="87"/>
        <end position="98"/>
    </location>
</feature>
<dbReference type="PROSITE" id="PS52015">
    <property type="entry name" value="TONB_CTD"/>
    <property type="match status" value="1"/>
</dbReference>
<dbReference type="Gene3D" id="3.30.1150.10">
    <property type="match status" value="1"/>
</dbReference>
<dbReference type="AlphaFoldDB" id="A0A077AZN8"/>
<feature type="domain" description="TonB C-terminal" evidence="12">
    <location>
        <begin position="101"/>
        <end position="187"/>
    </location>
</feature>
<keyword evidence="5 10" id="KW-0997">Cell inner membrane</keyword>
<dbReference type="GO" id="GO:0030288">
    <property type="term" value="C:outer membrane-bounded periplasmic space"/>
    <property type="evidence" value="ECO:0007669"/>
    <property type="project" value="InterPro"/>
</dbReference>
<keyword evidence="14" id="KW-1185">Reference proteome</keyword>
<dbReference type="PANTHER" id="PTHR33446:SF2">
    <property type="entry name" value="PROTEIN TONB"/>
    <property type="match status" value="1"/>
</dbReference>
<dbReference type="PRINTS" id="PR01374">
    <property type="entry name" value="TONBPROTEIN"/>
</dbReference>
<evidence type="ECO:0000256" key="2">
    <source>
        <dbReference type="ARBA" id="ARBA00006555"/>
    </source>
</evidence>
<keyword evidence="9" id="KW-0472">Membrane</keyword>
<sequence length="187" mass="20508">MATNRFIGGYTSSILISGIVHAIPFTLMTISDDHPSSISATPLTIEVDWQQSSALQLPLQPPKRSAVANSKESESPPSNNPPKRQTDIQLSSSSSTPFTPVEKGENLTFTNHKPLYPEEARLLGIEGTVMLKFTLCPDGKIQDVQALDPRAHPILEQAALEQVKGWRFHASPSNHSITVPIKFELEE</sequence>
<evidence type="ECO:0000313" key="14">
    <source>
        <dbReference type="Proteomes" id="UP000028926"/>
    </source>
</evidence>
<dbReference type="GO" id="GO:0055085">
    <property type="term" value="P:transmembrane transport"/>
    <property type="evidence" value="ECO:0007669"/>
    <property type="project" value="InterPro"/>
</dbReference>
<dbReference type="OrthoDB" id="9792439at2"/>
<evidence type="ECO:0000313" key="13">
    <source>
        <dbReference type="EMBL" id="AIK96195.1"/>
    </source>
</evidence>
<dbReference type="eggNOG" id="COG0810">
    <property type="taxonomic scope" value="Bacteria"/>
</dbReference>
<dbReference type="RefSeq" id="WP_038464324.1">
    <property type="nucleotide sequence ID" value="NZ_CP008941.1"/>
</dbReference>
<evidence type="ECO:0000256" key="11">
    <source>
        <dbReference type="SAM" id="MobiDB-lite"/>
    </source>
</evidence>
<dbReference type="STRING" id="91604.ID47_04705"/>
<protein>
    <recommendedName>
        <fullName evidence="10">Protein TonB</fullName>
    </recommendedName>
</protein>
<dbReference type="EMBL" id="CP008941">
    <property type="protein sequence ID" value="AIK96195.1"/>
    <property type="molecule type" value="Genomic_DNA"/>
</dbReference>
<proteinExistence type="inferred from homology"/>
<reference evidence="13 14" key="1">
    <citation type="submission" date="2014-07" db="EMBL/GenBank/DDBJ databases">
        <title>Comparative genomic insights into amoeba endosymbionts belonging to the families of Holosporaceae and Candidatus Midichloriaceae within Rickettsiales.</title>
        <authorList>
            <person name="Wang Z."/>
            <person name="Wu M."/>
        </authorList>
    </citation>
    <scope>NUCLEOTIDE SEQUENCE [LARGE SCALE GENOMIC DNA]</scope>
    <source>
        <strain evidence="13">PRA3</strain>
    </source>
</reference>
<evidence type="ECO:0000256" key="4">
    <source>
        <dbReference type="ARBA" id="ARBA00022475"/>
    </source>
</evidence>
<gene>
    <name evidence="13" type="ORF">ID47_04705</name>
</gene>
<feature type="region of interest" description="Disordered" evidence="11">
    <location>
        <begin position="58"/>
        <end position="110"/>
    </location>
</feature>
<evidence type="ECO:0000256" key="5">
    <source>
        <dbReference type="ARBA" id="ARBA00022519"/>
    </source>
</evidence>
<dbReference type="GO" id="GO:0015031">
    <property type="term" value="P:protein transport"/>
    <property type="evidence" value="ECO:0007669"/>
    <property type="project" value="UniProtKB-UniRule"/>
</dbReference>
<comment type="function">
    <text evidence="10">Interacts with outer membrane receptor proteins that carry out high-affinity binding and energy dependent uptake into the periplasmic space of specific substrates. It could act to transduce energy from the cytoplasmic membrane to specific energy-requiring processes in the outer membrane, resulting in the release into the periplasm of ligands bound by these outer membrane proteins.</text>
</comment>
<dbReference type="InterPro" id="IPR051045">
    <property type="entry name" value="TonB-dependent_transducer"/>
</dbReference>
<name>A0A077AZN8_9PROT</name>
<evidence type="ECO:0000256" key="10">
    <source>
        <dbReference type="RuleBase" id="RU362123"/>
    </source>
</evidence>
<keyword evidence="8" id="KW-1133">Transmembrane helix</keyword>
<dbReference type="Proteomes" id="UP000028926">
    <property type="component" value="Chromosome"/>
</dbReference>
<keyword evidence="3 10" id="KW-0813">Transport</keyword>
<keyword evidence="10" id="KW-0735">Signal-anchor</keyword>
<comment type="similarity">
    <text evidence="2 10">Belongs to the TonB family.</text>
</comment>
<accession>A0A077AZN8</accession>
<dbReference type="KEGG" id="paca:ID47_04705"/>
<keyword evidence="7 10" id="KW-0653">Protein transport</keyword>
<dbReference type="SUPFAM" id="SSF74653">
    <property type="entry name" value="TolA/TonB C-terminal domain"/>
    <property type="match status" value="1"/>
</dbReference>
<dbReference type="InterPro" id="IPR006260">
    <property type="entry name" value="TonB/TolA_C"/>
</dbReference>
<evidence type="ECO:0000256" key="8">
    <source>
        <dbReference type="ARBA" id="ARBA00022989"/>
    </source>
</evidence>
<evidence type="ECO:0000256" key="7">
    <source>
        <dbReference type="ARBA" id="ARBA00022927"/>
    </source>
</evidence>
<dbReference type="NCBIfam" id="TIGR01352">
    <property type="entry name" value="tonB_Cterm"/>
    <property type="match status" value="1"/>
</dbReference>
<dbReference type="GO" id="GO:0031992">
    <property type="term" value="F:energy transducer activity"/>
    <property type="evidence" value="ECO:0007669"/>
    <property type="project" value="InterPro"/>
</dbReference>
<comment type="subcellular location">
    <subcellularLocation>
        <location evidence="1 10">Cell inner membrane</location>
        <topology evidence="1 10">Single-pass membrane protein</topology>
        <orientation evidence="1 10">Periplasmic side</orientation>
    </subcellularLocation>
</comment>
<evidence type="ECO:0000256" key="1">
    <source>
        <dbReference type="ARBA" id="ARBA00004383"/>
    </source>
</evidence>
<evidence type="ECO:0000256" key="6">
    <source>
        <dbReference type="ARBA" id="ARBA00022692"/>
    </source>
</evidence>
<dbReference type="GO" id="GO:0098797">
    <property type="term" value="C:plasma membrane protein complex"/>
    <property type="evidence" value="ECO:0007669"/>
    <property type="project" value="TreeGrafter"/>
</dbReference>
<organism evidence="13 14">
    <name type="scientific">Candidatus Odyssella acanthamoebae</name>
    <dbReference type="NCBI Taxonomy" id="91604"/>
    <lineage>
        <taxon>Bacteria</taxon>
        <taxon>Pseudomonadati</taxon>
        <taxon>Pseudomonadota</taxon>
        <taxon>Alphaproteobacteria</taxon>
        <taxon>Holosporales</taxon>
        <taxon>Candidatus Paracaedibacteraceae</taxon>
        <taxon>Candidatus Odyssella</taxon>
    </lineage>
</organism>
<dbReference type="Pfam" id="PF03544">
    <property type="entry name" value="TonB_C"/>
    <property type="match status" value="1"/>
</dbReference>
<evidence type="ECO:0000259" key="12">
    <source>
        <dbReference type="PROSITE" id="PS52015"/>
    </source>
</evidence>
<keyword evidence="6" id="KW-0812">Transmembrane</keyword>
<dbReference type="GO" id="GO:0015891">
    <property type="term" value="P:siderophore transport"/>
    <property type="evidence" value="ECO:0007669"/>
    <property type="project" value="InterPro"/>
</dbReference>
<dbReference type="HOGENOM" id="CLU_1445209_0_0_5"/>
<dbReference type="PANTHER" id="PTHR33446">
    <property type="entry name" value="PROTEIN TONB-RELATED"/>
    <property type="match status" value="1"/>
</dbReference>
<evidence type="ECO:0000256" key="9">
    <source>
        <dbReference type="ARBA" id="ARBA00023136"/>
    </source>
</evidence>
<dbReference type="InterPro" id="IPR003538">
    <property type="entry name" value="TonB"/>
</dbReference>
<dbReference type="InterPro" id="IPR037682">
    <property type="entry name" value="TonB_C"/>
</dbReference>
<evidence type="ECO:0000256" key="3">
    <source>
        <dbReference type="ARBA" id="ARBA00022448"/>
    </source>
</evidence>